<accession>A6TP88</accession>
<organism evidence="1 2">
    <name type="scientific">Alkaliphilus metalliredigens (strain QYMF)</name>
    <dbReference type="NCBI Taxonomy" id="293826"/>
    <lineage>
        <taxon>Bacteria</taxon>
        <taxon>Bacillati</taxon>
        <taxon>Bacillota</taxon>
        <taxon>Clostridia</taxon>
        <taxon>Peptostreptococcales</taxon>
        <taxon>Natronincolaceae</taxon>
        <taxon>Alkaliphilus</taxon>
    </lineage>
</organism>
<dbReference type="EMBL" id="CP000724">
    <property type="protein sequence ID" value="ABR48006.1"/>
    <property type="molecule type" value="Genomic_DNA"/>
</dbReference>
<dbReference type="HOGENOM" id="CLU_3021632_0_0_9"/>
<name>A6TP88_ALKMQ</name>
<evidence type="ECO:0000313" key="1">
    <source>
        <dbReference type="EMBL" id="ABR48006.1"/>
    </source>
</evidence>
<reference evidence="2" key="1">
    <citation type="journal article" date="2016" name="Genome Announc.">
        <title>Complete genome sequence of Alkaliphilus metalliredigens strain QYMF, an alkaliphilic and metal-reducing bacterium isolated from borax-contaminated leachate ponds.</title>
        <authorList>
            <person name="Hwang C."/>
            <person name="Copeland A."/>
            <person name="Lucas S."/>
            <person name="Lapidus A."/>
            <person name="Barry K."/>
            <person name="Detter J.C."/>
            <person name="Glavina Del Rio T."/>
            <person name="Hammon N."/>
            <person name="Israni S."/>
            <person name="Dalin E."/>
            <person name="Tice H."/>
            <person name="Pitluck S."/>
            <person name="Chertkov O."/>
            <person name="Brettin T."/>
            <person name="Bruce D."/>
            <person name="Han C."/>
            <person name="Schmutz J."/>
            <person name="Larimer F."/>
            <person name="Land M.L."/>
            <person name="Hauser L."/>
            <person name="Kyrpides N."/>
            <person name="Mikhailova N."/>
            <person name="Ye Q."/>
            <person name="Zhou J."/>
            <person name="Richardson P."/>
            <person name="Fields M.W."/>
        </authorList>
    </citation>
    <scope>NUCLEOTIDE SEQUENCE [LARGE SCALE GENOMIC DNA]</scope>
    <source>
        <strain evidence="2">QYMF</strain>
    </source>
</reference>
<dbReference type="AlphaFoldDB" id="A6TP88"/>
<gene>
    <name evidence="1" type="ordered locus">Amet_1836</name>
</gene>
<dbReference type="KEGG" id="amt:Amet_1836"/>
<protein>
    <submittedName>
        <fullName evidence="1">Uncharacterized protein</fullName>
    </submittedName>
</protein>
<sequence length="55" mass="6237">MEQEILKEIKEQSDSHISSISNFLLAKLAKVWRSCSCRCVVASHTCETTGRKKLL</sequence>
<dbReference type="STRING" id="293826.Amet_1836"/>
<evidence type="ECO:0000313" key="2">
    <source>
        <dbReference type="Proteomes" id="UP000001572"/>
    </source>
</evidence>
<dbReference type="Proteomes" id="UP000001572">
    <property type="component" value="Chromosome"/>
</dbReference>
<keyword evidence="2" id="KW-1185">Reference proteome</keyword>
<proteinExistence type="predicted"/>